<sequence length="161" mass="18509">MPKTTPSYDVELEGHIPPYPMLQFWTLTVYYELGSIDVLNGEGTLFDDQGVVCGYAILDGYEEDPFFTNNEEPYECLVLSETEKLWMEKRWRGENAVLKELGSPELQGAYDHDGSTWKFYNVMLVQRDRDIVTRCGLGVLYQEAIGQSFEPGPCWREVFLA</sequence>
<comment type="caution">
    <text evidence="1">The sequence shown here is derived from an EMBL/GenBank/DDBJ whole genome shotgun (WGS) entry which is preliminary data.</text>
</comment>
<evidence type="ECO:0000313" key="1">
    <source>
        <dbReference type="EMBL" id="KAK7755344.1"/>
    </source>
</evidence>
<gene>
    <name evidence="1" type="ORF">SLS62_002570</name>
</gene>
<dbReference type="Proteomes" id="UP001320420">
    <property type="component" value="Unassembled WGS sequence"/>
</dbReference>
<keyword evidence="2" id="KW-1185">Reference proteome</keyword>
<proteinExistence type="predicted"/>
<reference evidence="1 2" key="1">
    <citation type="submission" date="2024-02" db="EMBL/GenBank/DDBJ databases">
        <title>De novo assembly and annotation of 12 fungi associated with fruit tree decline syndrome in Ontario, Canada.</title>
        <authorList>
            <person name="Sulman M."/>
            <person name="Ellouze W."/>
            <person name="Ilyukhin E."/>
        </authorList>
    </citation>
    <scope>NUCLEOTIDE SEQUENCE [LARGE SCALE GENOMIC DNA]</scope>
    <source>
        <strain evidence="1 2">M11/M66-122</strain>
    </source>
</reference>
<dbReference type="AlphaFoldDB" id="A0AAN9YUZ9"/>
<evidence type="ECO:0000313" key="2">
    <source>
        <dbReference type="Proteomes" id="UP001320420"/>
    </source>
</evidence>
<dbReference type="EMBL" id="JAKJXP020000013">
    <property type="protein sequence ID" value="KAK7755344.1"/>
    <property type="molecule type" value="Genomic_DNA"/>
</dbReference>
<accession>A0AAN9YUZ9</accession>
<organism evidence="1 2">
    <name type="scientific">Diatrype stigma</name>
    <dbReference type="NCBI Taxonomy" id="117547"/>
    <lineage>
        <taxon>Eukaryota</taxon>
        <taxon>Fungi</taxon>
        <taxon>Dikarya</taxon>
        <taxon>Ascomycota</taxon>
        <taxon>Pezizomycotina</taxon>
        <taxon>Sordariomycetes</taxon>
        <taxon>Xylariomycetidae</taxon>
        <taxon>Xylariales</taxon>
        <taxon>Diatrypaceae</taxon>
        <taxon>Diatrype</taxon>
    </lineage>
</organism>
<name>A0AAN9YUZ9_9PEZI</name>
<protein>
    <submittedName>
        <fullName evidence="1">Uncharacterized protein</fullName>
    </submittedName>
</protein>